<protein>
    <submittedName>
        <fullName evidence="1">Uncharacterized protein</fullName>
    </submittedName>
</protein>
<name>A0A4C1TP92_EUMVA</name>
<gene>
    <name evidence="1" type="ORF">EVAR_93967_1</name>
</gene>
<keyword evidence="2" id="KW-1185">Reference proteome</keyword>
<accession>A0A4C1TP92</accession>
<evidence type="ECO:0000313" key="1">
    <source>
        <dbReference type="EMBL" id="GBP15787.1"/>
    </source>
</evidence>
<dbReference type="Proteomes" id="UP000299102">
    <property type="component" value="Unassembled WGS sequence"/>
</dbReference>
<dbReference type="EMBL" id="BGZK01000074">
    <property type="protein sequence ID" value="GBP15787.1"/>
    <property type="molecule type" value="Genomic_DNA"/>
</dbReference>
<dbReference type="AlphaFoldDB" id="A0A4C1TP92"/>
<evidence type="ECO:0000313" key="2">
    <source>
        <dbReference type="Proteomes" id="UP000299102"/>
    </source>
</evidence>
<reference evidence="1 2" key="1">
    <citation type="journal article" date="2019" name="Commun. Biol.">
        <title>The bagworm genome reveals a unique fibroin gene that provides high tensile strength.</title>
        <authorList>
            <person name="Kono N."/>
            <person name="Nakamura H."/>
            <person name="Ohtoshi R."/>
            <person name="Tomita M."/>
            <person name="Numata K."/>
            <person name="Arakawa K."/>
        </authorList>
    </citation>
    <scope>NUCLEOTIDE SEQUENCE [LARGE SCALE GENOMIC DNA]</scope>
</reference>
<proteinExistence type="predicted"/>
<organism evidence="1 2">
    <name type="scientific">Eumeta variegata</name>
    <name type="common">Bagworm moth</name>
    <name type="synonym">Eumeta japonica</name>
    <dbReference type="NCBI Taxonomy" id="151549"/>
    <lineage>
        <taxon>Eukaryota</taxon>
        <taxon>Metazoa</taxon>
        <taxon>Ecdysozoa</taxon>
        <taxon>Arthropoda</taxon>
        <taxon>Hexapoda</taxon>
        <taxon>Insecta</taxon>
        <taxon>Pterygota</taxon>
        <taxon>Neoptera</taxon>
        <taxon>Endopterygota</taxon>
        <taxon>Lepidoptera</taxon>
        <taxon>Glossata</taxon>
        <taxon>Ditrysia</taxon>
        <taxon>Tineoidea</taxon>
        <taxon>Psychidae</taxon>
        <taxon>Oiketicinae</taxon>
        <taxon>Eumeta</taxon>
    </lineage>
</organism>
<comment type="caution">
    <text evidence="1">The sequence shown here is derived from an EMBL/GenBank/DDBJ whole genome shotgun (WGS) entry which is preliminary data.</text>
</comment>
<sequence>MLFDSILSLGDGAGRSERTKDYQLRLREGGQRREQVVIRRYVTQHATAPRPAARADIFKAVAPVAAPDSGLSALRDLTPS</sequence>